<dbReference type="RefSeq" id="WP_368017491.1">
    <property type="nucleotide sequence ID" value="NZ_FXAE01000004.1"/>
</dbReference>
<reference evidence="7 8" key="1">
    <citation type="submission" date="2017-04" db="EMBL/GenBank/DDBJ databases">
        <authorList>
            <person name="Varghese N."/>
            <person name="Submissions S."/>
        </authorList>
    </citation>
    <scope>NUCLEOTIDE SEQUENCE [LARGE SCALE GENOMIC DNA]</scope>
    <source>
        <strain evidence="7 8">J12</strain>
    </source>
</reference>
<dbReference type="InterPro" id="IPR001789">
    <property type="entry name" value="Sig_transdc_resp-reg_receiver"/>
</dbReference>
<dbReference type="Pfam" id="PF12833">
    <property type="entry name" value="HTH_18"/>
    <property type="match status" value="1"/>
</dbReference>
<dbReference type="PANTHER" id="PTHR43280:SF28">
    <property type="entry name" value="HTH-TYPE TRANSCRIPTIONAL ACTIVATOR RHAS"/>
    <property type="match status" value="1"/>
</dbReference>
<evidence type="ECO:0000256" key="3">
    <source>
        <dbReference type="ARBA" id="ARBA00023163"/>
    </source>
</evidence>
<evidence type="ECO:0000256" key="1">
    <source>
        <dbReference type="ARBA" id="ARBA00023015"/>
    </source>
</evidence>
<keyword evidence="2" id="KW-0238">DNA-binding</keyword>
<protein>
    <submittedName>
        <fullName evidence="7">Two-component system, response regulator YesN</fullName>
    </submittedName>
</protein>
<dbReference type="InterPro" id="IPR011006">
    <property type="entry name" value="CheY-like_superfamily"/>
</dbReference>
<comment type="caution">
    <text evidence="7">The sequence shown here is derived from an EMBL/GenBank/DDBJ whole genome shotgun (WGS) entry which is preliminary data.</text>
</comment>
<dbReference type="CDD" id="cd17536">
    <property type="entry name" value="REC_YesN-like"/>
    <property type="match status" value="1"/>
</dbReference>
<gene>
    <name evidence="7" type="ORF">SAMN02744124_00741</name>
</gene>
<keyword evidence="8" id="KW-1185">Reference proteome</keyword>
<dbReference type="SUPFAM" id="SSF46689">
    <property type="entry name" value="Homeodomain-like"/>
    <property type="match status" value="2"/>
</dbReference>
<dbReference type="PRINTS" id="PR00032">
    <property type="entry name" value="HTHARAC"/>
</dbReference>
<organism evidence="7 8">
    <name type="scientific">Paenibacillus barengoltzii J12</name>
    <dbReference type="NCBI Taxonomy" id="935846"/>
    <lineage>
        <taxon>Bacteria</taxon>
        <taxon>Bacillati</taxon>
        <taxon>Bacillota</taxon>
        <taxon>Bacilli</taxon>
        <taxon>Bacillales</taxon>
        <taxon>Paenibacillaceae</taxon>
        <taxon>Paenibacillus</taxon>
    </lineage>
</organism>
<dbReference type="Proteomes" id="UP000192939">
    <property type="component" value="Unassembled WGS sequence"/>
</dbReference>
<dbReference type="Gene3D" id="1.10.10.60">
    <property type="entry name" value="Homeodomain-like"/>
    <property type="match status" value="2"/>
</dbReference>
<evidence type="ECO:0000313" key="7">
    <source>
        <dbReference type="EMBL" id="SME99994.1"/>
    </source>
</evidence>
<sequence length="526" mass="59189">MEAGGIDMRELCRVLIVDDELLVRQGIKHHLDWEQHGFQIVGEAANGKEALKLVEQLSPHIVITDIVMPVMDGEEFTRVLKARYPQVEVIVLSSFGEFEYVRSTFQSGVADYILKPKLETEELLQVLQRTARKIPGLALQEAARGDLPLVRLLERLIDGYAPEEGESRLAAAFPYERFLLTGTDVGWMAGEPEGYLEGLAAGLESRLEELSVPVRLQSIVTGDKRLLMLLNFSNADSQEVIEAIREYARNKAEAMPETTWVIGSKFAELNDLGSMYREDWLKLLSYRFYFPGITVLQADELPPARGLPAFDMKELLSGLKRGQAEEVFARMRELAAEAAGCYLQTPFEFKSFLGNAIFHVTLAALELHREAKELDGLKYAYFKAIDEAQDATGALQAFNAFLSEVESIVAARVPLPGDGNMKLLLDYIDEHYGEPLTLTSLSRHFHFNPSYLSSYFSAHNDEGFSEYLNRVRIAKAMELLRSDGLPISEIGSRVGYSDPSYFTKVFKKHTGLSPREYRRQQLAKRG</sequence>
<feature type="domain" description="HTH araC/xylS-type" evidence="5">
    <location>
        <begin position="422"/>
        <end position="520"/>
    </location>
</feature>
<dbReference type="PROSITE" id="PS00041">
    <property type="entry name" value="HTH_ARAC_FAMILY_1"/>
    <property type="match status" value="1"/>
</dbReference>
<keyword evidence="3" id="KW-0804">Transcription</keyword>
<name>A0ABY1LTG1_9BACL</name>
<dbReference type="EMBL" id="FXAE01000004">
    <property type="protein sequence ID" value="SME99994.1"/>
    <property type="molecule type" value="Genomic_DNA"/>
</dbReference>
<feature type="modified residue" description="4-aspartylphosphate" evidence="4">
    <location>
        <position position="65"/>
    </location>
</feature>
<dbReference type="InterPro" id="IPR018060">
    <property type="entry name" value="HTH_AraC"/>
</dbReference>
<dbReference type="Pfam" id="PF00072">
    <property type="entry name" value="Response_reg"/>
    <property type="match status" value="1"/>
</dbReference>
<dbReference type="PROSITE" id="PS01124">
    <property type="entry name" value="HTH_ARAC_FAMILY_2"/>
    <property type="match status" value="1"/>
</dbReference>
<evidence type="ECO:0000259" key="6">
    <source>
        <dbReference type="PROSITE" id="PS50110"/>
    </source>
</evidence>
<dbReference type="Gene3D" id="3.40.50.2300">
    <property type="match status" value="1"/>
</dbReference>
<evidence type="ECO:0000256" key="4">
    <source>
        <dbReference type="PROSITE-ProRule" id="PRU00169"/>
    </source>
</evidence>
<dbReference type="PANTHER" id="PTHR43280">
    <property type="entry name" value="ARAC-FAMILY TRANSCRIPTIONAL REGULATOR"/>
    <property type="match status" value="1"/>
</dbReference>
<dbReference type="InterPro" id="IPR009057">
    <property type="entry name" value="Homeodomain-like_sf"/>
</dbReference>
<feature type="domain" description="Response regulatory" evidence="6">
    <location>
        <begin position="13"/>
        <end position="130"/>
    </location>
</feature>
<dbReference type="SMART" id="SM00342">
    <property type="entry name" value="HTH_ARAC"/>
    <property type="match status" value="1"/>
</dbReference>
<dbReference type="InterPro" id="IPR020449">
    <property type="entry name" value="Tscrpt_reg_AraC-type_HTH"/>
</dbReference>
<dbReference type="SUPFAM" id="SSF52172">
    <property type="entry name" value="CheY-like"/>
    <property type="match status" value="1"/>
</dbReference>
<dbReference type="SMART" id="SM00448">
    <property type="entry name" value="REC"/>
    <property type="match status" value="1"/>
</dbReference>
<evidence type="ECO:0000313" key="8">
    <source>
        <dbReference type="Proteomes" id="UP000192939"/>
    </source>
</evidence>
<evidence type="ECO:0000259" key="5">
    <source>
        <dbReference type="PROSITE" id="PS01124"/>
    </source>
</evidence>
<proteinExistence type="predicted"/>
<accession>A0ABY1LTG1</accession>
<evidence type="ECO:0000256" key="2">
    <source>
        <dbReference type="ARBA" id="ARBA00023125"/>
    </source>
</evidence>
<keyword evidence="4" id="KW-0597">Phosphoprotein</keyword>
<keyword evidence="1" id="KW-0805">Transcription regulation</keyword>
<dbReference type="InterPro" id="IPR018062">
    <property type="entry name" value="HTH_AraC-typ_CS"/>
</dbReference>
<dbReference type="PROSITE" id="PS50110">
    <property type="entry name" value="RESPONSE_REGULATORY"/>
    <property type="match status" value="1"/>
</dbReference>